<protein>
    <recommendedName>
        <fullName evidence="8">Protein kinase domain-containing protein</fullName>
    </recommendedName>
</protein>
<evidence type="ECO:0000256" key="4">
    <source>
        <dbReference type="ARBA" id="ARBA00022777"/>
    </source>
</evidence>
<dbReference type="Pfam" id="PF07714">
    <property type="entry name" value="PK_Tyr_Ser-Thr"/>
    <property type="match status" value="1"/>
</dbReference>
<dbReference type="PROSITE" id="PS00108">
    <property type="entry name" value="PROTEIN_KINASE_ST"/>
    <property type="match status" value="1"/>
</dbReference>
<dbReference type="Proteomes" id="UP000469452">
    <property type="component" value="Unassembled WGS sequence"/>
</dbReference>
<dbReference type="FunFam" id="3.30.200.20:FF:000180">
    <property type="entry name" value="serine/threonine-protein kinase STY46-like"/>
    <property type="match status" value="1"/>
</dbReference>
<evidence type="ECO:0000313" key="10">
    <source>
        <dbReference type="Proteomes" id="UP000469452"/>
    </source>
</evidence>
<dbReference type="PANTHER" id="PTHR44329">
    <property type="entry name" value="SERINE/THREONINE-PROTEIN KINASE TNNI3K-RELATED"/>
    <property type="match status" value="1"/>
</dbReference>
<keyword evidence="1 7" id="KW-0723">Serine/threonine-protein kinase</keyword>
<sequence>MGCVASSVEPVGISVETHKFVNANKAGTLANSARVKLKTKEDDVITESRQLGTVFFGLNLPFNEIDVRSTLGAGNFGVVYEAYCKGKRVAVKKIYLRDTSEQSTELVDFAQEVDILSVLIHPNIVHFLGAVQEHPNYCLITELCEGSVRWFVLDLLKLVESKKARATWGLTLDIANDCASACHYLHSLNPIVLHRDIKAENLLITELFRCKLSDFGLSRSLEKDAIANTVCGTPRWVAPEVYRGDVYSEKIDIYSYGIVLWELFCFKKPYLDQDPINLPYMVVHKNLRPPLCAHIPTVLHDLMKACWHPDPSQRPSFHEIRGLLDAARKQVILSLSIDTTVSYDEAVAIFNRKSSNGMRVGFGLKSGLL</sequence>
<gene>
    <name evidence="9" type="ORF">AaE_013560</name>
</gene>
<dbReference type="PROSITE" id="PS00107">
    <property type="entry name" value="PROTEIN_KINASE_ATP"/>
    <property type="match status" value="1"/>
</dbReference>
<dbReference type="EMBL" id="VJMI01019365">
    <property type="protein sequence ID" value="KAF0707534.1"/>
    <property type="molecule type" value="Genomic_DNA"/>
</dbReference>
<feature type="domain" description="Protein kinase" evidence="8">
    <location>
        <begin position="65"/>
        <end position="333"/>
    </location>
</feature>
<feature type="binding site" evidence="6">
    <location>
        <position position="93"/>
    </location>
    <ligand>
        <name>ATP</name>
        <dbReference type="ChEBI" id="CHEBI:30616"/>
    </ligand>
</feature>
<evidence type="ECO:0000256" key="6">
    <source>
        <dbReference type="PROSITE-ProRule" id="PRU10141"/>
    </source>
</evidence>
<evidence type="ECO:0000256" key="2">
    <source>
        <dbReference type="ARBA" id="ARBA00022679"/>
    </source>
</evidence>
<dbReference type="InterPro" id="IPR001245">
    <property type="entry name" value="Ser-Thr/Tyr_kinase_cat_dom"/>
</dbReference>
<dbReference type="VEuPathDB" id="FungiDB:H257_04027"/>
<dbReference type="InterPro" id="IPR008271">
    <property type="entry name" value="Ser/Thr_kinase_AS"/>
</dbReference>
<evidence type="ECO:0000256" key="1">
    <source>
        <dbReference type="ARBA" id="ARBA00022527"/>
    </source>
</evidence>
<evidence type="ECO:0000313" key="9">
    <source>
        <dbReference type="EMBL" id="KAF0707534.1"/>
    </source>
</evidence>
<evidence type="ECO:0000256" key="7">
    <source>
        <dbReference type="RuleBase" id="RU000304"/>
    </source>
</evidence>
<proteinExistence type="inferred from homology"/>
<dbReference type="Gene3D" id="1.10.510.10">
    <property type="entry name" value="Transferase(Phosphotransferase) domain 1"/>
    <property type="match status" value="1"/>
</dbReference>
<comment type="similarity">
    <text evidence="7">Belongs to the protein kinase superfamily.</text>
</comment>
<keyword evidence="2" id="KW-0808">Transferase</keyword>
<name>A0A6A4ZAU2_APHAT</name>
<accession>A0A6A4ZAU2</accession>
<dbReference type="Gene3D" id="3.30.200.20">
    <property type="entry name" value="Phosphorylase Kinase, domain 1"/>
    <property type="match status" value="1"/>
</dbReference>
<dbReference type="CDD" id="cd13999">
    <property type="entry name" value="STKc_MAP3K-like"/>
    <property type="match status" value="1"/>
</dbReference>
<dbReference type="SMART" id="SM00220">
    <property type="entry name" value="S_TKc"/>
    <property type="match status" value="1"/>
</dbReference>
<dbReference type="InterPro" id="IPR000719">
    <property type="entry name" value="Prot_kinase_dom"/>
</dbReference>
<reference evidence="9 10" key="1">
    <citation type="submission" date="2019-06" db="EMBL/GenBank/DDBJ databases">
        <title>Genomics analysis of Aphanomyces spp. identifies a new class of oomycete effector associated with host adaptation.</title>
        <authorList>
            <person name="Gaulin E."/>
        </authorList>
    </citation>
    <scope>NUCLEOTIDE SEQUENCE [LARGE SCALE GENOMIC DNA]</scope>
    <source>
        <strain evidence="9 10">E</strain>
    </source>
</reference>
<evidence type="ECO:0000256" key="3">
    <source>
        <dbReference type="ARBA" id="ARBA00022741"/>
    </source>
</evidence>
<dbReference type="InterPro" id="IPR051681">
    <property type="entry name" value="Ser/Thr_Kinases-Pseudokinases"/>
</dbReference>
<organism evidence="9 10">
    <name type="scientific">Aphanomyces astaci</name>
    <name type="common">Crayfish plague agent</name>
    <dbReference type="NCBI Taxonomy" id="112090"/>
    <lineage>
        <taxon>Eukaryota</taxon>
        <taxon>Sar</taxon>
        <taxon>Stramenopiles</taxon>
        <taxon>Oomycota</taxon>
        <taxon>Saprolegniomycetes</taxon>
        <taxon>Saprolegniales</taxon>
        <taxon>Verrucalvaceae</taxon>
        <taxon>Aphanomyces</taxon>
    </lineage>
</organism>
<dbReference type="InterPro" id="IPR011009">
    <property type="entry name" value="Kinase-like_dom_sf"/>
</dbReference>
<dbReference type="GO" id="GO:0004674">
    <property type="term" value="F:protein serine/threonine kinase activity"/>
    <property type="evidence" value="ECO:0007669"/>
    <property type="project" value="UniProtKB-KW"/>
</dbReference>
<dbReference type="PROSITE" id="PS50011">
    <property type="entry name" value="PROTEIN_KINASE_DOM"/>
    <property type="match status" value="1"/>
</dbReference>
<dbReference type="GO" id="GO:0005524">
    <property type="term" value="F:ATP binding"/>
    <property type="evidence" value="ECO:0007669"/>
    <property type="project" value="UniProtKB-UniRule"/>
</dbReference>
<keyword evidence="4" id="KW-0418">Kinase</keyword>
<keyword evidence="3 6" id="KW-0547">Nucleotide-binding</keyword>
<evidence type="ECO:0000256" key="5">
    <source>
        <dbReference type="ARBA" id="ARBA00022840"/>
    </source>
</evidence>
<dbReference type="InterPro" id="IPR017441">
    <property type="entry name" value="Protein_kinase_ATP_BS"/>
</dbReference>
<dbReference type="AlphaFoldDB" id="A0A6A4ZAU2"/>
<comment type="caution">
    <text evidence="9">The sequence shown here is derived from an EMBL/GenBank/DDBJ whole genome shotgun (WGS) entry which is preliminary data.</text>
</comment>
<dbReference type="PRINTS" id="PR00109">
    <property type="entry name" value="TYRKINASE"/>
</dbReference>
<dbReference type="SUPFAM" id="SSF56112">
    <property type="entry name" value="Protein kinase-like (PK-like)"/>
    <property type="match status" value="1"/>
</dbReference>
<evidence type="ECO:0000259" key="8">
    <source>
        <dbReference type="PROSITE" id="PS50011"/>
    </source>
</evidence>
<keyword evidence="5 6" id="KW-0067">ATP-binding</keyword>